<evidence type="ECO:0000256" key="2">
    <source>
        <dbReference type="SAM" id="SignalP"/>
    </source>
</evidence>
<reference evidence="3" key="1">
    <citation type="submission" date="2022-05" db="EMBL/GenBank/DDBJ databases">
        <authorList>
            <person name="Jo J.-H."/>
            <person name="Im W.-T."/>
        </authorList>
    </citation>
    <scope>NUCLEOTIDE SEQUENCE</scope>
    <source>
        <strain evidence="3">RG327</strain>
    </source>
</reference>
<dbReference type="RefSeq" id="WP_249867555.1">
    <property type="nucleotide sequence ID" value="NZ_JAMGBC010000001.1"/>
</dbReference>
<name>A0ABT0REB5_9SPHN</name>
<evidence type="ECO:0008006" key="5">
    <source>
        <dbReference type="Google" id="ProtNLM"/>
    </source>
</evidence>
<keyword evidence="4" id="KW-1185">Reference proteome</keyword>
<evidence type="ECO:0000313" key="3">
    <source>
        <dbReference type="EMBL" id="MCL6678611.1"/>
    </source>
</evidence>
<organism evidence="3 4">
    <name type="scientific">Sphingomonas anseongensis</name>
    <dbReference type="NCBI Taxonomy" id="2908207"/>
    <lineage>
        <taxon>Bacteria</taxon>
        <taxon>Pseudomonadati</taxon>
        <taxon>Pseudomonadota</taxon>
        <taxon>Alphaproteobacteria</taxon>
        <taxon>Sphingomonadales</taxon>
        <taxon>Sphingomonadaceae</taxon>
        <taxon>Sphingomonas</taxon>
    </lineage>
</organism>
<dbReference type="Proteomes" id="UP001165343">
    <property type="component" value="Unassembled WGS sequence"/>
</dbReference>
<protein>
    <recommendedName>
        <fullName evidence="5">Lipoprotein</fullName>
    </recommendedName>
</protein>
<keyword evidence="2" id="KW-0732">Signal</keyword>
<accession>A0ABT0REB5</accession>
<dbReference type="EMBL" id="JAMGBC010000001">
    <property type="protein sequence ID" value="MCL6678611.1"/>
    <property type="molecule type" value="Genomic_DNA"/>
</dbReference>
<dbReference type="PROSITE" id="PS51257">
    <property type="entry name" value="PROKAR_LIPOPROTEIN"/>
    <property type="match status" value="1"/>
</dbReference>
<feature type="signal peptide" evidence="2">
    <location>
        <begin position="1"/>
        <end position="19"/>
    </location>
</feature>
<evidence type="ECO:0000313" key="4">
    <source>
        <dbReference type="Proteomes" id="UP001165343"/>
    </source>
</evidence>
<evidence type="ECO:0000256" key="1">
    <source>
        <dbReference type="SAM" id="MobiDB-lite"/>
    </source>
</evidence>
<feature type="chain" id="PRO_5045798867" description="Lipoprotein" evidence="2">
    <location>
        <begin position="20"/>
        <end position="100"/>
    </location>
</feature>
<sequence length="100" mass="10000">MRMILALASLALASCSGNAPTNNSAIGGDSGAESITAVNDTTAIDAATGADADMAADVNYTFNEDLAGNDADNRSDNSSSNKSKPAFEPDEPGTPGNDSD</sequence>
<proteinExistence type="predicted"/>
<comment type="caution">
    <text evidence="3">The sequence shown here is derived from an EMBL/GenBank/DDBJ whole genome shotgun (WGS) entry which is preliminary data.</text>
</comment>
<feature type="region of interest" description="Disordered" evidence="1">
    <location>
        <begin position="65"/>
        <end position="100"/>
    </location>
</feature>
<gene>
    <name evidence="3" type="ORF">LZ519_04670</name>
</gene>